<feature type="non-terminal residue" evidence="2">
    <location>
        <position position="1"/>
    </location>
</feature>
<organism evidence="2 3">
    <name type="scientific">Wolfiporia cocos (strain MD-104)</name>
    <name type="common">Brown rot fungus</name>
    <dbReference type="NCBI Taxonomy" id="742152"/>
    <lineage>
        <taxon>Eukaryota</taxon>
        <taxon>Fungi</taxon>
        <taxon>Dikarya</taxon>
        <taxon>Basidiomycota</taxon>
        <taxon>Agaricomycotina</taxon>
        <taxon>Agaricomycetes</taxon>
        <taxon>Polyporales</taxon>
        <taxon>Phaeolaceae</taxon>
        <taxon>Wolfiporia</taxon>
    </lineage>
</organism>
<keyword evidence="1" id="KW-0732">Signal</keyword>
<sequence length="232" mass="25904">MRTTTVIALVLSASAVPAMSMPLGVGSQYTARNNMYDLLARSATDGSEAVDWHGVIDHVDGLYHAIKDDGKGKREFFDLVARSAPEDSEAIDWHGVIDNVDGLYHAFEDDGKGKRELYDLVARSSPQDGSGALNWLNVFKVAKGTVDLLGDHKKSKEKKKDKKKDKREEELLELVARGMVNDNFVGHSYLHDPMFRNHFAYAHVARGDTQRRPGHFGGAALRHPVNSEFWHY</sequence>
<keyword evidence="3" id="KW-1185">Reference proteome</keyword>
<evidence type="ECO:0000313" key="3">
    <source>
        <dbReference type="Proteomes" id="UP000218811"/>
    </source>
</evidence>
<proteinExistence type="predicted"/>
<evidence type="ECO:0000313" key="2">
    <source>
        <dbReference type="EMBL" id="PCH35859.1"/>
    </source>
</evidence>
<name>A0A2H3JAT2_WOLCO</name>
<reference evidence="2 3" key="1">
    <citation type="journal article" date="2012" name="Science">
        <title>The Paleozoic origin of enzymatic lignin decomposition reconstructed from 31 fungal genomes.</title>
        <authorList>
            <person name="Floudas D."/>
            <person name="Binder M."/>
            <person name="Riley R."/>
            <person name="Barry K."/>
            <person name="Blanchette R.A."/>
            <person name="Henrissat B."/>
            <person name="Martinez A.T."/>
            <person name="Otillar R."/>
            <person name="Spatafora J.W."/>
            <person name="Yadav J.S."/>
            <person name="Aerts A."/>
            <person name="Benoit I."/>
            <person name="Boyd A."/>
            <person name="Carlson A."/>
            <person name="Copeland A."/>
            <person name="Coutinho P.M."/>
            <person name="de Vries R.P."/>
            <person name="Ferreira P."/>
            <person name="Findley K."/>
            <person name="Foster B."/>
            <person name="Gaskell J."/>
            <person name="Glotzer D."/>
            <person name="Gorecki P."/>
            <person name="Heitman J."/>
            <person name="Hesse C."/>
            <person name="Hori C."/>
            <person name="Igarashi K."/>
            <person name="Jurgens J.A."/>
            <person name="Kallen N."/>
            <person name="Kersten P."/>
            <person name="Kohler A."/>
            <person name="Kuees U."/>
            <person name="Kumar T.K.A."/>
            <person name="Kuo A."/>
            <person name="LaButti K."/>
            <person name="Larrondo L.F."/>
            <person name="Lindquist E."/>
            <person name="Ling A."/>
            <person name="Lombard V."/>
            <person name="Lucas S."/>
            <person name="Lundell T."/>
            <person name="Martin R."/>
            <person name="McLaughlin D.J."/>
            <person name="Morgenstern I."/>
            <person name="Morin E."/>
            <person name="Murat C."/>
            <person name="Nagy L.G."/>
            <person name="Nolan M."/>
            <person name="Ohm R.A."/>
            <person name="Patyshakuliyeva A."/>
            <person name="Rokas A."/>
            <person name="Ruiz-Duenas F.J."/>
            <person name="Sabat G."/>
            <person name="Salamov A."/>
            <person name="Samejima M."/>
            <person name="Schmutz J."/>
            <person name="Slot J.C."/>
            <person name="St John F."/>
            <person name="Stenlid J."/>
            <person name="Sun H."/>
            <person name="Sun S."/>
            <person name="Syed K."/>
            <person name="Tsang A."/>
            <person name="Wiebenga A."/>
            <person name="Young D."/>
            <person name="Pisabarro A."/>
            <person name="Eastwood D.C."/>
            <person name="Martin F."/>
            <person name="Cullen D."/>
            <person name="Grigoriev I.V."/>
            <person name="Hibbett D.S."/>
        </authorList>
    </citation>
    <scope>NUCLEOTIDE SEQUENCE [LARGE SCALE GENOMIC DNA]</scope>
    <source>
        <strain evidence="2 3">MD-104</strain>
    </source>
</reference>
<gene>
    <name evidence="2" type="ORF">WOLCODRAFT_140113</name>
</gene>
<protein>
    <submittedName>
        <fullName evidence="2">Uncharacterized protein</fullName>
    </submittedName>
</protein>
<dbReference type="STRING" id="742152.A0A2H3JAT2"/>
<dbReference type="EMBL" id="KB467865">
    <property type="protein sequence ID" value="PCH35859.1"/>
    <property type="molecule type" value="Genomic_DNA"/>
</dbReference>
<evidence type="ECO:0000256" key="1">
    <source>
        <dbReference type="SAM" id="SignalP"/>
    </source>
</evidence>
<dbReference type="AlphaFoldDB" id="A0A2H3JAT2"/>
<dbReference type="Proteomes" id="UP000218811">
    <property type="component" value="Unassembled WGS sequence"/>
</dbReference>
<accession>A0A2H3JAT2</accession>
<dbReference type="OrthoDB" id="10655573at2759"/>
<feature type="chain" id="PRO_5013574788" evidence="1">
    <location>
        <begin position="21"/>
        <end position="232"/>
    </location>
</feature>
<feature type="signal peptide" evidence="1">
    <location>
        <begin position="1"/>
        <end position="20"/>
    </location>
</feature>